<evidence type="ECO:0000256" key="3">
    <source>
        <dbReference type="ARBA" id="ARBA00022448"/>
    </source>
</evidence>
<dbReference type="PANTHER" id="PTHR30469:SF20">
    <property type="entry name" value="EFFLUX RND TRANSPORTER PERIPLASMIC ADAPTOR SUBUNIT"/>
    <property type="match status" value="1"/>
</dbReference>
<dbReference type="NCBIfam" id="TIGR01730">
    <property type="entry name" value="RND_mfp"/>
    <property type="match status" value="1"/>
</dbReference>
<evidence type="ECO:0000259" key="4">
    <source>
        <dbReference type="Pfam" id="PF25917"/>
    </source>
</evidence>
<keyword evidence="7" id="KW-1185">Reference proteome</keyword>
<dbReference type="Gene3D" id="2.40.50.100">
    <property type="match status" value="1"/>
</dbReference>
<dbReference type="Proteomes" id="UP000644441">
    <property type="component" value="Unassembled WGS sequence"/>
</dbReference>
<comment type="similarity">
    <text evidence="2">Belongs to the membrane fusion protein (MFP) (TC 8.A.1) family.</text>
</comment>
<name>A0ABS0AK56_9GAMM</name>
<feature type="domain" description="Multidrug resistance protein MdtA-like C-terminal permuted SH3" evidence="5">
    <location>
        <begin position="234"/>
        <end position="294"/>
    </location>
</feature>
<dbReference type="InterPro" id="IPR006143">
    <property type="entry name" value="RND_pump_MFP"/>
</dbReference>
<comment type="caution">
    <text evidence="6">The sequence shown here is derived from an EMBL/GenBank/DDBJ whole genome shotgun (WGS) entry which is preliminary data.</text>
</comment>
<organism evidence="6 7">
    <name type="scientific">Alloalcanivorax venustensis ISO4</name>
    <dbReference type="NCBI Taxonomy" id="1177184"/>
    <lineage>
        <taxon>Bacteria</taxon>
        <taxon>Pseudomonadati</taxon>
        <taxon>Pseudomonadota</taxon>
        <taxon>Gammaproteobacteria</taxon>
        <taxon>Oceanospirillales</taxon>
        <taxon>Alcanivoracaceae</taxon>
        <taxon>Alloalcanivorax</taxon>
    </lineage>
</organism>
<dbReference type="EMBL" id="ARXR01000044">
    <property type="protein sequence ID" value="MBF5054435.1"/>
    <property type="molecule type" value="Genomic_DNA"/>
</dbReference>
<dbReference type="Pfam" id="PF25917">
    <property type="entry name" value="BSH_RND"/>
    <property type="match status" value="1"/>
</dbReference>
<evidence type="ECO:0000313" key="6">
    <source>
        <dbReference type="EMBL" id="MBF5054435.1"/>
    </source>
</evidence>
<keyword evidence="3" id="KW-0813">Transport</keyword>
<dbReference type="InterPro" id="IPR058625">
    <property type="entry name" value="MdtA-like_BSH"/>
</dbReference>
<dbReference type="SUPFAM" id="SSF111369">
    <property type="entry name" value="HlyD-like secretion proteins"/>
    <property type="match status" value="1"/>
</dbReference>
<sequence length="311" mass="34228">MRRYPGRVVATERAELAFRVSGQLVALPVRDGQKVEQGELLAELDARDFRNDLDQRLADAKLAGNQYRRGQTLSKRGMIADSELDELTARHQQAQAALSQARDNLSYTRLTAPYDGVVASTEQENHQFVQAREPVLYLQSADTIDVHFSVSEGFIRRVLPLGPSFRPEVVFPGLPEQRFRAVYREHESRPGATQAYTIVVTLPVPDDLVLLPGMSVTVRVDRAAERQGDKTAPIVPVEAVFNGDEATGARVWRLDTENDTVEAQPVTLGAVSGDGVAILEGLSAGDRIVVAGVHRLEEGQAVRELTRERGL</sequence>
<dbReference type="PANTHER" id="PTHR30469">
    <property type="entry name" value="MULTIDRUG RESISTANCE PROTEIN MDTA"/>
    <property type="match status" value="1"/>
</dbReference>
<protein>
    <submittedName>
        <fullName evidence="6">Multidrug ABC transporter</fullName>
    </submittedName>
</protein>
<comment type="subcellular location">
    <subcellularLocation>
        <location evidence="1">Cell envelope</location>
    </subcellularLocation>
</comment>
<dbReference type="Gene3D" id="2.40.420.20">
    <property type="match status" value="1"/>
</dbReference>
<feature type="domain" description="Multidrug resistance protein MdtA-like barrel-sandwich hybrid" evidence="4">
    <location>
        <begin position="13"/>
        <end position="131"/>
    </location>
</feature>
<proteinExistence type="inferred from homology"/>
<evidence type="ECO:0000313" key="7">
    <source>
        <dbReference type="Proteomes" id="UP000644441"/>
    </source>
</evidence>
<dbReference type="Pfam" id="PF25967">
    <property type="entry name" value="RND-MFP_C"/>
    <property type="match status" value="1"/>
</dbReference>
<dbReference type="InterPro" id="IPR058627">
    <property type="entry name" value="MdtA-like_C"/>
</dbReference>
<gene>
    <name evidence="6" type="ORF">ISO4_03037</name>
</gene>
<evidence type="ECO:0000259" key="5">
    <source>
        <dbReference type="Pfam" id="PF25967"/>
    </source>
</evidence>
<evidence type="ECO:0000256" key="2">
    <source>
        <dbReference type="ARBA" id="ARBA00009477"/>
    </source>
</evidence>
<evidence type="ECO:0000256" key="1">
    <source>
        <dbReference type="ARBA" id="ARBA00004196"/>
    </source>
</evidence>
<dbReference type="Gene3D" id="1.10.287.470">
    <property type="entry name" value="Helix hairpin bin"/>
    <property type="match status" value="1"/>
</dbReference>
<accession>A0ABS0AK56</accession>
<reference evidence="6 7" key="1">
    <citation type="submission" date="2012-09" db="EMBL/GenBank/DDBJ databases">
        <title>Genome Sequence of alkane-degrading Bacterium Alcanivorax venustensis ISO4.</title>
        <authorList>
            <person name="Lai Q."/>
            <person name="Shao Z."/>
        </authorList>
    </citation>
    <scope>NUCLEOTIDE SEQUENCE [LARGE SCALE GENOMIC DNA]</scope>
    <source>
        <strain evidence="6 7">ISO4</strain>
    </source>
</reference>